<dbReference type="RefSeq" id="WP_080921714.1">
    <property type="nucleotide sequence ID" value="NZ_MDET01000059.1"/>
</dbReference>
<dbReference type="InterPro" id="IPR017042">
    <property type="entry name" value="UCP036055"/>
</dbReference>
<reference evidence="1 2" key="1">
    <citation type="journal article" date="2016" name="Int. J. Syst. Evol. Microbiol.">
        <title>Pseudaminobacter manganicus sp. nov., isolated from sludge of a manganese mine.</title>
        <authorList>
            <person name="Li J."/>
            <person name="Huang J."/>
            <person name="Liao S."/>
            <person name="Wang G."/>
        </authorList>
    </citation>
    <scope>NUCLEOTIDE SEQUENCE [LARGE SCALE GENOMIC DNA]</scope>
    <source>
        <strain evidence="1 2">JH-7</strain>
    </source>
</reference>
<evidence type="ECO:0000313" key="2">
    <source>
        <dbReference type="Proteomes" id="UP000191905"/>
    </source>
</evidence>
<name>A0A1V8RJL1_9HYPH</name>
<comment type="caution">
    <text evidence="1">The sequence shown here is derived from an EMBL/GenBank/DDBJ whole genome shotgun (WGS) entry which is preliminary data.</text>
</comment>
<dbReference type="Proteomes" id="UP000191905">
    <property type="component" value="Unassembled WGS sequence"/>
</dbReference>
<gene>
    <name evidence="1" type="ORF">BFN67_08885</name>
</gene>
<organism evidence="1 2">
    <name type="scientific">Manganibacter manganicus</name>
    <dbReference type="NCBI Taxonomy" id="1873176"/>
    <lineage>
        <taxon>Bacteria</taxon>
        <taxon>Pseudomonadati</taxon>
        <taxon>Pseudomonadota</taxon>
        <taxon>Alphaproteobacteria</taxon>
        <taxon>Hyphomicrobiales</taxon>
        <taxon>Phyllobacteriaceae</taxon>
        <taxon>Manganibacter</taxon>
    </lineage>
</organism>
<evidence type="ECO:0000313" key="1">
    <source>
        <dbReference type="EMBL" id="OQM73402.1"/>
    </source>
</evidence>
<dbReference type="PIRSF" id="PIRSF036055">
    <property type="entry name" value="UCP036055"/>
    <property type="match status" value="1"/>
</dbReference>
<sequence length="158" mass="17589">MPAHIVYDYASLGSVIRYFDSTPKPPERFRKKLAAWKSRNGVGRLVKKEPPRERPTYSSPACFTLHEGDFGQDGIVVISVRRTYSVESDLHFEIAERPAIGSVRVLQSLGDSPELLHLAANKEAAERWLASNRYSRAYLEEVSADEVGADVIEGRAAA</sequence>
<accession>A0A1V8RJL1</accession>
<keyword evidence="2" id="KW-1185">Reference proteome</keyword>
<protein>
    <submittedName>
        <fullName evidence="1">Uncharacterized protein</fullName>
    </submittedName>
</protein>
<dbReference type="EMBL" id="MDET01000059">
    <property type="protein sequence ID" value="OQM73402.1"/>
    <property type="molecule type" value="Genomic_DNA"/>
</dbReference>
<dbReference type="STRING" id="1873176.BFN67_08885"/>
<dbReference type="OrthoDB" id="8304384at2"/>
<proteinExistence type="predicted"/>
<dbReference type="AlphaFoldDB" id="A0A1V8RJL1"/>